<sequence>MGYIHIIGGEKRGRKIVVPGGCGVRPIQGVARKALFEILKDELPESVVYDIFAGSGSLGLEALSRGARRAYFFESNPRVCQVLQRNIALCGYEDRAQVVRWDFWQARKLPQAIEKPDVVFLDPPFAYDISQVMEKLYNFRVVIGDALVVIRCSRKEWQEEGFSFFEVQDVRRYGKSVLVFGRLKG</sequence>
<dbReference type="PANTHER" id="PTHR43542">
    <property type="entry name" value="METHYLTRANSFERASE"/>
    <property type="match status" value="1"/>
</dbReference>
<dbReference type="GO" id="GO:0052913">
    <property type="term" value="F:16S rRNA (guanine(966)-N(2))-methyltransferase activity"/>
    <property type="evidence" value="ECO:0007669"/>
    <property type="project" value="UniProtKB-EC"/>
</dbReference>
<gene>
    <name evidence="3" type="primary">rsmD</name>
    <name evidence="3" type="ORF">ENV30_01860</name>
</gene>
<comment type="caution">
    <text evidence="3">The sequence shown here is derived from an EMBL/GenBank/DDBJ whole genome shotgun (WGS) entry which is preliminary data.</text>
</comment>
<keyword evidence="1 3" id="KW-0489">Methyltransferase</keyword>
<evidence type="ECO:0000256" key="2">
    <source>
        <dbReference type="ARBA" id="ARBA00022679"/>
    </source>
</evidence>
<organism evidence="3">
    <name type="scientific">Candidatus Caldatribacterium californiense</name>
    <dbReference type="NCBI Taxonomy" id="1454726"/>
    <lineage>
        <taxon>Bacteria</taxon>
        <taxon>Pseudomonadati</taxon>
        <taxon>Atribacterota</taxon>
        <taxon>Atribacteria</taxon>
        <taxon>Atribacterales</taxon>
        <taxon>Candidatus Caldatribacteriaceae</taxon>
        <taxon>Candidatus Caldatribacterium</taxon>
    </lineage>
</organism>
<dbReference type="SUPFAM" id="SSF53335">
    <property type="entry name" value="S-adenosyl-L-methionine-dependent methyltransferases"/>
    <property type="match status" value="1"/>
</dbReference>
<dbReference type="InterPro" id="IPR029063">
    <property type="entry name" value="SAM-dependent_MTases_sf"/>
</dbReference>
<dbReference type="EC" id="2.1.1.171" evidence="3"/>
<protein>
    <submittedName>
        <fullName evidence="3">16S rRNA (Guanine(966)-N(2))-methyltransferase RsmD</fullName>
        <ecNumber evidence="3">2.1.1.171</ecNumber>
    </submittedName>
</protein>
<reference evidence="3" key="1">
    <citation type="journal article" date="2020" name="mSystems">
        <title>Genome- and Community-Level Interaction Insights into Carbon Utilization and Element Cycling Functions of Hydrothermarchaeota in Hydrothermal Sediment.</title>
        <authorList>
            <person name="Zhou Z."/>
            <person name="Liu Y."/>
            <person name="Xu W."/>
            <person name="Pan J."/>
            <person name="Luo Z.H."/>
            <person name="Li M."/>
        </authorList>
    </citation>
    <scope>NUCLEOTIDE SEQUENCE [LARGE SCALE GENOMIC DNA]</scope>
    <source>
        <strain evidence="3">SpSt-747</strain>
    </source>
</reference>
<accession>A0A7V3YFC0</accession>
<dbReference type="PANTHER" id="PTHR43542:SF1">
    <property type="entry name" value="METHYLTRANSFERASE"/>
    <property type="match status" value="1"/>
</dbReference>
<dbReference type="InterPro" id="IPR004398">
    <property type="entry name" value="RNA_MeTrfase_RsmD"/>
</dbReference>
<name>A0A7V3YFC0_9BACT</name>
<dbReference type="CDD" id="cd02440">
    <property type="entry name" value="AdoMet_MTases"/>
    <property type="match status" value="1"/>
</dbReference>
<dbReference type="EMBL" id="DTFV01000033">
    <property type="protein sequence ID" value="HGI30049.1"/>
    <property type="molecule type" value="Genomic_DNA"/>
</dbReference>
<proteinExistence type="predicted"/>
<dbReference type="Gene3D" id="3.40.50.150">
    <property type="entry name" value="Vaccinia Virus protein VP39"/>
    <property type="match status" value="1"/>
</dbReference>
<dbReference type="Pfam" id="PF03602">
    <property type="entry name" value="Cons_hypoth95"/>
    <property type="match status" value="1"/>
</dbReference>
<dbReference type="AlphaFoldDB" id="A0A7V3YFC0"/>
<keyword evidence="2 3" id="KW-0808">Transferase</keyword>
<dbReference type="PIRSF" id="PIRSF004553">
    <property type="entry name" value="CHP00095"/>
    <property type="match status" value="1"/>
</dbReference>
<evidence type="ECO:0000313" key="3">
    <source>
        <dbReference type="EMBL" id="HGI30049.1"/>
    </source>
</evidence>
<dbReference type="NCBIfam" id="TIGR00095">
    <property type="entry name" value="16S rRNA (guanine(966)-N(2))-methyltransferase RsmD"/>
    <property type="match status" value="1"/>
</dbReference>
<evidence type="ECO:0000256" key="1">
    <source>
        <dbReference type="ARBA" id="ARBA00022603"/>
    </source>
</evidence>